<reference evidence="3" key="1">
    <citation type="journal article" date="2019" name="Int. J. Syst. Evol. Microbiol.">
        <title>The Global Catalogue of Microorganisms (GCM) 10K type strain sequencing project: providing services to taxonomists for standard genome sequencing and annotation.</title>
        <authorList>
            <consortium name="The Broad Institute Genomics Platform"/>
            <consortium name="The Broad Institute Genome Sequencing Center for Infectious Disease"/>
            <person name="Wu L."/>
            <person name="Ma J."/>
        </authorList>
    </citation>
    <scope>NUCLEOTIDE SEQUENCE [LARGE SCALE GENOMIC DNA]</scope>
    <source>
        <strain evidence="3">NBRC 112502</strain>
    </source>
</reference>
<evidence type="ECO:0000313" key="2">
    <source>
        <dbReference type="EMBL" id="GLR68919.1"/>
    </source>
</evidence>
<proteinExistence type="predicted"/>
<feature type="region of interest" description="Disordered" evidence="1">
    <location>
        <begin position="187"/>
        <end position="250"/>
    </location>
</feature>
<feature type="region of interest" description="Disordered" evidence="1">
    <location>
        <begin position="120"/>
        <end position="142"/>
    </location>
</feature>
<sequence length="250" mass="25400">MKHWQFSPLAVLALAACSSPPPLQTFAPLDYSYLPPLVLKVANLSVVNNYVPTPSQATLIGEDPASPITTLQNMLNRRIVASGAPGTATIAIQTASIDQVNGNLTGTMTVDVSVASPDGRSTGYAEATVSASQTAPDSDASQNDTQAALYGLTKKLMDDMNVQLQYQLQHNLSSWISWSGTPGTAPLAAGGAGAPGAIQATPLTPLTPTAPGTAPAPQTPAPANPVNTNPAVPNYLPGAGPAALGQAAPQ</sequence>
<evidence type="ECO:0000313" key="3">
    <source>
        <dbReference type="Proteomes" id="UP001156641"/>
    </source>
</evidence>
<evidence type="ECO:0008006" key="4">
    <source>
        <dbReference type="Google" id="ProtNLM"/>
    </source>
</evidence>
<dbReference type="EMBL" id="BSOS01000099">
    <property type="protein sequence ID" value="GLR68919.1"/>
    <property type="molecule type" value="Genomic_DNA"/>
</dbReference>
<feature type="compositionally biased region" description="Low complexity" evidence="1">
    <location>
        <begin position="224"/>
        <end position="250"/>
    </location>
</feature>
<dbReference type="RefSeq" id="WP_284259778.1">
    <property type="nucleotide sequence ID" value="NZ_BSOS01000099.1"/>
</dbReference>
<keyword evidence="3" id="KW-1185">Reference proteome</keyword>
<evidence type="ECO:0000256" key="1">
    <source>
        <dbReference type="SAM" id="MobiDB-lite"/>
    </source>
</evidence>
<accession>A0ABQ6A8U6</accession>
<dbReference type="PROSITE" id="PS51257">
    <property type="entry name" value="PROKAR_LIPOPROTEIN"/>
    <property type="match status" value="1"/>
</dbReference>
<feature type="compositionally biased region" description="Low complexity" evidence="1">
    <location>
        <begin position="187"/>
        <end position="216"/>
    </location>
</feature>
<protein>
    <recommendedName>
        <fullName evidence="4">Lipoprotein</fullName>
    </recommendedName>
</protein>
<comment type="caution">
    <text evidence="2">The sequence shown here is derived from an EMBL/GenBank/DDBJ whole genome shotgun (WGS) entry which is preliminary data.</text>
</comment>
<name>A0ABQ6A8U6_9PROT</name>
<feature type="compositionally biased region" description="Polar residues" evidence="1">
    <location>
        <begin position="129"/>
        <end position="142"/>
    </location>
</feature>
<gene>
    <name evidence="2" type="ORF">GCM10010909_36010</name>
</gene>
<dbReference type="Proteomes" id="UP001156641">
    <property type="component" value="Unassembled WGS sequence"/>
</dbReference>
<organism evidence="2 3">
    <name type="scientific">Acidocella aquatica</name>
    <dbReference type="NCBI Taxonomy" id="1922313"/>
    <lineage>
        <taxon>Bacteria</taxon>
        <taxon>Pseudomonadati</taxon>
        <taxon>Pseudomonadota</taxon>
        <taxon>Alphaproteobacteria</taxon>
        <taxon>Acetobacterales</taxon>
        <taxon>Acidocellaceae</taxon>
        <taxon>Acidocella</taxon>
    </lineage>
</organism>